<keyword evidence="4 5" id="KW-0472">Membrane</keyword>
<dbReference type="Pfam" id="PF01124">
    <property type="entry name" value="MAPEG"/>
    <property type="match status" value="1"/>
</dbReference>
<dbReference type="InterPro" id="IPR001129">
    <property type="entry name" value="Membr-assoc_MAPEG"/>
</dbReference>
<protein>
    <submittedName>
        <fullName evidence="6">MAPEG family protein</fullName>
    </submittedName>
</protein>
<feature type="transmembrane region" description="Helical" evidence="5">
    <location>
        <begin position="119"/>
        <end position="142"/>
    </location>
</feature>
<gene>
    <name evidence="6" type="ORF">GRI94_09700</name>
</gene>
<dbReference type="AlphaFoldDB" id="A0A845ASE5"/>
<evidence type="ECO:0000313" key="6">
    <source>
        <dbReference type="EMBL" id="MXP32093.1"/>
    </source>
</evidence>
<feature type="transmembrane region" description="Helical" evidence="5">
    <location>
        <begin position="74"/>
        <end position="99"/>
    </location>
</feature>
<reference evidence="6 7" key="1">
    <citation type="submission" date="2019-12" db="EMBL/GenBank/DDBJ databases">
        <title>Genomic-based taxomic classification of the family Erythrobacteraceae.</title>
        <authorList>
            <person name="Xu L."/>
        </authorList>
    </citation>
    <scope>NUCLEOTIDE SEQUENCE [LARGE SCALE GENOMIC DNA]</scope>
    <source>
        <strain evidence="6 7">JCM 16677</strain>
    </source>
</reference>
<comment type="subcellular location">
    <subcellularLocation>
        <location evidence="1">Membrane</location>
    </subcellularLocation>
</comment>
<dbReference type="Gene3D" id="1.20.120.550">
    <property type="entry name" value="Membrane associated eicosanoid/glutathione metabolism-like domain"/>
    <property type="match status" value="1"/>
</dbReference>
<evidence type="ECO:0000256" key="1">
    <source>
        <dbReference type="ARBA" id="ARBA00004370"/>
    </source>
</evidence>
<dbReference type="OrthoDB" id="5516290at2"/>
<comment type="caution">
    <text evidence="6">The sequence shown here is derived from an EMBL/GenBank/DDBJ whole genome shotgun (WGS) entry which is preliminary data.</text>
</comment>
<accession>A0A845ASE5</accession>
<dbReference type="GO" id="GO:0016020">
    <property type="term" value="C:membrane"/>
    <property type="evidence" value="ECO:0007669"/>
    <property type="project" value="UniProtKB-SubCell"/>
</dbReference>
<dbReference type="SUPFAM" id="SSF161084">
    <property type="entry name" value="MAPEG domain-like"/>
    <property type="match status" value="1"/>
</dbReference>
<dbReference type="Proteomes" id="UP000446786">
    <property type="component" value="Unassembled WGS sequence"/>
</dbReference>
<keyword evidence="7" id="KW-1185">Reference proteome</keyword>
<name>A0A845ASE5_9SPHN</name>
<dbReference type="InterPro" id="IPR023352">
    <property type="entry name" value="MAPEG-like_dom_sf"/>
</dbReference>
<evidence type="ECO:0000313" key="7">
    <source>
        <dbReference type="Proteomes" id="UP000446786"/>
    </source>
</evidence>
<dbReference type="RefSeq" id="WP_160779469.1">
    <property type="nucleotide sequence ID" value="NZ_BAAAZF010000001.1"/>
</dbReference>
<evidence type="ECO:0000256" key="3">
    <source>
        <dbReference type="ARBA" id="ARBA00022989"/>
    </source>
</evidence>
<evidence type="ECO:0000256" key="5">
    <source>
        <dbReference type="SAM" id="Phobius"/>
    </source>
</evidence>
<organism evidence="6 7">
    <name type="scientific">Parerythrobacter jejuensis</name>
    <dbReference type="NCBI Taxonomy" id="795812"/>
    <lineage>
        <taxon>Bacteria</taxon>
        <taxon>Pseudomonadati</taxon>
        <taxon>Pseudomonadota</taxon>
        <taxon>Alphaproteobacteria</taxon>
        <taxon>Sphingomonadales</taxon>
        <taxon>Erythrobacteraceae</taxon>
        <taxon>Parerythrobacter</taxon>
    </lineage>
</organism>
<keyword evidence="3 5" id="KW-1133">Transmembrane helix</keyword>
<evidence type="ECO:0000256" key="4">
    <source>
        <dbReference type="ARBA" id="ARBA00023136"/>
    </source>
</evidence>
<evidence type="ECO:0000256" key="2">
    <source>
        <dbReference type="ARBA" id="ARBA00022692"/>
    </source>
</evidence>
<proteinExistence type="predicted"/>
<keyword evidence="2 5" id="KW-0812">Transmembrane</keyword>
<dbReference type="EMBL" id="WTYE01000001">
    <property type="protein sequence ID" value="MXP32093.1"/>
    <property type="molecule type" value="Genomic_DNA"/>
</dbReference>
<sequence length="149" mass="16227">MQAQMLAPAAVLVVWSLIMLFWTAGTRFPAMAKSGADLKDAKPGGRGQDLEGVIPDKVNWKAHNYAHLMEQPTIFYPTVVILAIMGAGALDVTLAWVYVGLRIVHSIWQAMVNVVSVRFLIFVLSTLSLVVLAVRAVMATLFHDPGVLV</sequence>